<keyword evidence="2" id="KW-1185">Reference proteome</keyword>
<gene>
    <name evidence="1" type="ORF">HUE58_04880</name>
</gene>
<dbReference type="AlphaFoldDB" id="A0A6N0HQ33"/>
<proteinExistence type="predicted"/>
<accession>A0A6N0HQ33</accession>
<dbReference type="EMBL" id="CP054490">
    <property type="protein sequence ID" value="QKQ24453.1"/>
    <property type="molecule type" value="Genomic_DNA"/>
</dbReference>
<organism evidence="1 2">
    <name type="scientific">Candidatus Ruthia endofausta</name>
    <dbReference type="NCBI Taxonomy" id="2738852"/>
    <lineage>
        <taxon>Bacteria</taxon>
        <taxon>Pseudomonadati</taxon>
        <taxon>Pseudomonadota</taxon>
        <taxon>Gammaproteobacteria</taxon>
        <taxon>Candidatus Pseudothioglobaceae</taxon>
        <taxon>Candidatus Ruthturnera</taxon>
    </lineage>
</organism>
<protein>
    <submittedName>
        <fullName evidence="1">Uncharacterized protein</fullName>
    </submittedName>
</protein>
<evidence type="ECO:0000313" key="1">
    <source>
        <dbReference type="EMBL" id="QKQ24453.1"/>
    </source>
</evidence>
<dbReference type="RefSeq" id="WP_174605890.1">
    <property type="nucleotide sequence ID" value="NZ_CP054490.1"/>
</dbReference>
<dbReference type="KEGG" id="reo:HUE58_04880"/>
<name>A0A6N0HQ33_9GAMM</name>
<reference evidence="1 2" key="1">
    <citation type="submission" date="2020-05" db="EMBL/GenBank/DDBJ databases">
        <title>Horizontal transmission and recombination maintain forever young bacterial symbiont genomes.</title>
        <authorList>
            <person name="Russell S.L."/>
            <person name="Pepper-Tunick E."/>
            <person name="Svedberg J."/>
            <person name="Byrne A."/>
            <person name="Ruelas Castillo J."/>
            <person name="Vollmers C."/>
            <person name="Beinart R.A."/>
            <person name="Corbett-Detig R."/>
        </authorList>
    </citation>
    <scope>NUCLEOTIDE SEQUENCE [LARGE SCALE GENOMIC DNA]</scope>
    <source>
        <strain evidence="1">JDF_Ridge</strain>
    </source>
</reference>
<dbReference type="Proteomes" id="UP000509429">
    <property type="component" value="Chromosome"/>
</dbReference>
<sequence>MIKSVIALLLIFKVSNFLVANEAERYIKNSYLLNDCCSKSKYRILPSKLPFRVKQHVFDGGYQVVIILLGNADILMQEVQRL</sequence>
<evidence type="ECO:0000313" key="2">
    <source>
        <dbReference type="Proteomes" id="UP000509429"/>
    </source>
</evidence>